<feature type="compositionally biased region" description="Low complexity" evidence="6">
    <location>
        <begin position="501"/>
        <end position="528"/>
    </location>
</feature>
<feature type="compositionally biased region" description="Polar residues" evidence="6">
    <location>
        <begin position="557"/>
        <end position="581"/>
    </location>
</feature>
<dbReference type="GO" id="GO:0000981">
    <property type="term" value="F:DNA-binding transcription factor activity, RNA polymerase II-specific"/>
    <property type="evidence" value="ECO:0007669"/>
    <property type="project" value="UniProtKB-ARBA"/>
</dbReference>
<keyword evidence="2" id="KW-0677">Repeat</keyword>
<dbReference type="GO" id="GO:0005634">
    <property type="term" value="C:nucleus"/>
    <property type="evidence" value="ECO:0007669"/>
    <property type="project" value="TreeGrafter"/>
</dbReference>
<dbReference type="SMART" id="SM00355">
    <property type="entry name" value="ZnF_C2H2"/>
    <property type="match status" value="2"/>
</dbReference>
<accession>A0A9P7V4F6</accession>
<feature type="region of interest" description="Disordered" evidence="6">
    <location>
        <begin position="68"/>
        <end position="112"/>
    </location>
</feature>
<evidence type="ECO:0000313" key="9">
    <source>
        <dbReference type="Proteomes" id="UP001049176"/>
    </source>
</evidence>
<keyword evidence="1" id="KW-0479">Metal-binding</keyword>
<evidence type="ECO:0000256" key="6">
    <source>
        <dbReference type="SAM" id="MobiDB-lite"/>
    </source>
</evidence>
<keyword evidence="4" id="KW-0862">Zinc</keyword>
<feature type="domain" description="C2H2-type" evidence="7">
    <location>
        <begin position="637"/>
        <end position="667"/>
    </location>
</feature>
<dbReference type="PANTHER" id="PTHR24408:SF58">
    <property type="entry name" value="TRANSCRIPTION FACTOR (TFIIIA), PUTATIVE (AFU_ORTHOLOGUE AFUA_1G05150)-RELATED"/>
    <property type="match status" value="1"/>
</dbReference>
<keyword evidence="9" id="KW-1185">Reference proteome</keyword>
<evidence type="ECO:0000256" key="4">
    <source>
        <dbReference type="ARBA" id="ARBA00022833"/>
    </source>
</evidence>
<dbReference type="FunFam" id="3.30.160.60:FF:000125">
    <property type="entry name" value="Putative zinc finger protein 143"/>
    <property type="match status" value="1"/>
</dbReference>
<feature type="region of interest" description="Disordered" evidence="6">
    <location>
        <begin position="552"/>
        <end position="634"/>
    </location>
</feature>
<dbReference type="Gene3D" id="3.30.160.60">
    <property type="entry name" value="Classic Zinc Finger"/>
    <property type="match status" value="2"/>
</dbReference>
<feature type="compositionally biased region" description="Polar residues" evidence="6">
    <location>
        <begin position="191"/>
        <end position="211"/>
    </location>
</feature>
<evidence type="ECO:0000313" key="8">
    <source>
        <dbReference type="EMBL" id="KAG7100161.1"/>
    </source>
</evidence>
<dbReference type="PROSITE" id="PS00028">
    <property type="entry name" value="ZINC_FINGER_C2H2_1"/>
    <property type="match status" value="2"/>
</dbReference>
<dbReference type="EMBL" id="CM032181">
    <property type="protein sequence ID" value="KAG7100161.1"/>
    <property type="molecule type" value="Genomic_DNA"/>
</dbReference>
<feature type="region of interest" description="Disordered" evidence="6">
    <location>
        <begin position="191"/>
        <end position="218"/>
    </location>
</feature>
<dbReference type="GeneID" id="66071017"/>
<dbReference type="GO" id="GO:0000978">
    <property type="term" value="F:RNA polymerase II cis-regulatory region sequence-specific DNA binding"/>
    <property type="evidence" value="ECO:0007669"/>
    <property type="project" value="UniProtKB-ARBA"/>
</dbReference>
<dbReference type="SUPFAM" id="SSF57667">
    <property type="entry name" value="beta-beta-alpha zinc fingers"/>
    <property type="match status" value="1"/>
</dbReference>
<organism evidence="8 9">
    <name type="scientific">Marasmius oreades</name>
    <name type="common">fairy-ring Marasmius</name>
    <dbReference type="NCBI Taxonomy" id="181124"/>
    <lineage>
        <taxon>Eukaryota</taxon>
        <taxon>Fungi</taxon>
        <taxon>Dikarya</taxon>
        <taxon>Basidiomycota</taxon>
        <taxon>Agaricomycotina</taxon>
        <taxon>Agaricomycetes</taxon>
        <taxon>Agaricomycetidae</taxon>
        <taxon>Agaricales</taxon>
        <taxon>Marasmiineae</taxon>
        <taxon>Marasmiaceae</taxon>
        <taxon>Marasmius</taxon>
    </lineage>
</organism>
<dbReference type="OrthoDB" id="6365676at2759"/>
<dbReference type="RefSeq" id="XP_043016631.1">
    <property type="nucleotide sequence ID" value="XM_043147917.1"/>
</dbReference>
<dbReference type="GO" id="GO:0008270">
    <property type="term" value="F:zinc ion binding"/>
    <property type="evidence" value="ECO:0007669"/>
    <property type="project" value="UniProtKB-KW"/>
</dbReference>
<protein>
    <recommendedName>
        <fullName evidence="7">C2H2-type domain-containing protein</fullName>
    </recommendedName>
</protein>
<dbReference type="KEGG" id="more:E1B28_001941"/>
<dbReference type="InterPro" id="IPR036236">
    <property type="entry name" value="Znf_C2H2_sf"/>
</dbReference>
<feature type="compositionally biased region" description="Polar residues" evidence="6">
    <location>
        <begin position="137"/>
        <end position="161"/>
    </location>
</feature>
<reference evidence="8" key="1">
    <citation type="journal article" date="2021" name="Genome Biol. Evol.">
        <title>The assembled and annotated genome of the fairy-ring fungus Marasmius oreades.</title>
        <authorList>
            <person name="Hiltunen M."/>
            <person name="Ament-Velasquez S.L."/>
            <person name="Johannesson H."/>
        </authorList>
    </citation>
    <scope>NUCLEOTIDE SEQUENCE</scope>
    <source>
        <strain evidence="8">03SP1</strain>
    </source>
</reference>
<name>A0A9P7V4F6_9AGAR</name>
<dbReference type="PROSITE" id="PS50157">
    <property type="entry name" value="ZINC_FINGER_C2H2_2"/>
    <property type="match status" value="2"/>
</dbReference>
<feature type="compositionally biased region" description="Acidic residues" evidence="6">
    <location>
        <begin position="325"/>
        <end position="349"/>
    </location>
</feature>
<feature type="region of interest" description="Disordered" evidence="6">
    <location>
        <begin position="124"/>
        <end position="162"/>
    </location>
</feature>
<proteinExistence type="predicted"/>
<feature type="region of interest" description="Disordered" evidence="6">
    <location>
        <begin position="501"/>
        <end position="530"/>
    </location>
</feature>
<gene>
    <name evidence="8" type="ORF">E1B28_001941</name>
</gene>
<dbReference type="Pfam" id="PF00096">
    <property type="entry name" value="zf-C2H2"/>
    <property type="match status" value="2"/>
</dbReference>
<dbReference type="PANTHER" id="PTHR24408">
    <property type="entry name" value="ZINC FINGER PROTEIN"/>
    <property type="match status" value="1"/>
</dbReference>
<dbReference type="AlphaFoldDB" id="A0A9P7V4F6"/>
<evidence type="ECO:0000256" key="3">
    <source>
        <dbReference type="ARBA" id="ARBA00022771"/>
    </source>
</evidence>
<feature type="domain" description="C2H2-type" evidence="7">
    <location>
        <begin position="668"/>
        <end position="697"/>
    </location>
</feature>
<dbReference type="InterPro" id="IPR013087">
    <property type="entry name" value="Znf_C2H2_type"/>
</dbReference>
<evidence type="ECO:0000256" key="2">
    <source>
        <dbReference type="ARBA" id="ARBA00022737"/>
    </source>
</evidence>
<feature type="compositionally biased region" description="Low complexity" evidence="6">
    <location>
        <begin position="124"/>
        <end position="136"/>
    </location>
</feature>
<sequence length="699" mass="76440">MQPTQSILDLEVEDWRGSAAAVHPTAETASYFDEISFGNGAQHRSSPVDLPPMIPMSSPFINNSYQKQPQYNPGQHHMQIGTLHHHPNTHSHQQQQQYHPVPAHHHTHEHGQHHYDMDVDSVYHSSYSNSYGQQQQVHSPTLSPPLSSQHHIQDNLGQQQHEAAAVCDPRFVSGHHDFFSPLQQHTTITSGNAQHLSPTSSNQGSKPSSPANVDGQKPRVKLEGDAEDLVYPSNDSSFSPLPHPQPLTVVIPSSTNSLHDVRLSAKRKFSSASDTYQSELFDPGYSLTSAVRVEIDGRNGVGLPTALISPLERADMDLQDHEGDSEAYSDADGDSEECDYDYDDANDSEFDPRSRPSVARRISHQYMSTQTPQHSPEQAWFSMSSQPVGRRRAATNPSIALPQTHQPQPSYAWGYSHDATGSSFDSGFSSSGSGVVRSRPGATAGMEYTHRYDPYPTGGYTHTYDGHSTSFDSSTLYGDDLTYSTQPSYPPSLDLNLSSLRSRRASTSTSTTSTTTPNTPLTPLTPLSAAGGDLGVSQAGIHVHGYATRSGGVSHAYSPSTTSAYDSSPNGINRQMRSLSPSGMGAGSKRRSRPSTSLPVPVPVPNLTKKSRGRRVPTVYQPSSSNGSSNHKGSRIHMCKVPGCGKCFARGEHLKRHVRSIHTWEKPHKCPYPGCGKDFSRHDNLGQHMRVHKDFSPRV</sequence>
<evidence type="ECO:0000259" key="7">
    <source>
        <dbReference type="PROSITE" id="PS50157"/>
    </source>
</evidence>
<feature type="region of interest" description="Disordered" evidence="6">
    <location>
        <begin position="320"/>
        <end position="356"/>
    </location>
</feature>
<comment type="caution">
    <text evidence="8">The sequence shown here is derived from an EMBL/GenBank/DDBJ whole genome shotgun (WGS) entry which is preliminary data.</text>
</comment>
<dbReference type="Proteomes" id="UP001049176">
    <property type="component" value="Chromosome 1"/>
</dbReference>
<keyword evidence="3 5" id="KW-0863">Zinc-finger</keyword>
<evidence type="ECO:0000256" key="5">
    <source>
        <dbReference type="PROSITE-ProRule" id="PRU00042"/>
    </source>
</evidence>
<evidence type="ECO:0000256" key="1">
    <source>
        <dbReference type="ARBA" id="ARBA00022723"/>
    </source>
</evidence>